<accession>A0A0E0I3T2</accession>
<proteinExistence type="predicted"/>
<dbReference type="EnsemblPlants" id="ONIVA07G21130.1">
    <property type="protein sequence ID" value="ONIVA07G21130.1"/>
    <property type="gene ID" value="ONIVA07G21130"/>
</dbReference>
<feature type="domain" description="UspA" evidence="1">
    <location>
        <begin position="169"/>
        <end position="312"/>
    </location>
</feature>
<dbReference type="HOGENOM" id="CLU_822261_0_0_1"/>
<evidence type="ECO:0000259" key="1">
    <source>
        <dbReference type="Pfam" id="PF00582"/>
    </source>
</evidence>
<dbReference type="Gramene" id="ONIVA07G21130.1">
    <property type="protein sequence ID" value="ONIVA07G21130.1"/>
    <property type="gene ID" value="ONIVA07G21130"/>
</dbReference>
<name>A0A0E0I3T2_ORYNI</name>
<organism evidence="2">
    <name type="scientific">Oryza nivara</name>
    <name type="common">Indian wild rice</name>
    <name type="synonym">Oryza sativa f. spontanea</name>
    <dbReference type="NCBI Taxonomy" id="4536"/>
    <lineage>
        <taxon>Eukaryota</taxon>
        <taxon>Viridiplantae</taxon>
        <taxon>Streptophyta</taxon>
        <taxon>Embryophyta</taxon>
        <taxon>Tracheophyta</taxon>
        <taxon>Spermatophyta</taxon>
        <taxon>Magnoliopsida</taxon>
        <taxon>Liliopsida</taxon>
        <taxon>Poales</taxon>
        <taxon>Poaceae</taxon>
        <taxon>BOP clade</taxon>
        <taxon>Oryzoideae</taxon>
        <taxon>Oryzeae</taxon>
        <taxon>Oryzinae</taxon>
        <taxon>Oryza</taxon>
    </lineage>
</organism>
<dbReference type="Proteomes" id="UP000006591">
    <property type="component" value="Chromosome 7"/>
</dbReference>
<dbReference type="OMA" id="CPLIVVK"/>
<dbReference type="InterPro" id="IPR006016">
    <property type="entry name" value="UspA"/>
</dbReference>
<sequence>MAEEAAASSAAVGEAAAAGEGRMTMVVGVDESEHSYYALQWTLRHFFAAEGGQQYRLVVVNAKPTAASAVGLAGPGAADVLPFVEADLKKSSMRVIEKARELCAQVSDALFEVLEGDARNVLCEAVERHQAEMLVVGSHGYGAIKRSHYSGTYNSKLITTMVKGGKPVMLVGIDDSDHSYYALEWTLKHFFALGQPQQYHLVLLTSKPPASAVIGIAGLGTAELLPTLELDLKRGAARVNEKAKEMCSQVIDASYEVLEGDARNILCEAVERHHADMLVVGSHGYGAWKRAVLGSVSDYCSHHAHCTVMIVKRPKHNMHS</sequence>
<dbReference type="InterPro" id="IPR006015">
    <property type="entry name" value="Universal_stress_UspA"/>
</dbReference>
<dbReference type="PANTHER" id="PTHR46553:SF23">
    <property type="entry name" value="PROTEIN FB19, PUTATIVE, EXPRESSED-RELATED"/>
    <property type="match status" value="1"/>
</dbReference>
<protein>
    <recommendedName>
        <fullName evidence="1">UspA domain-containing protein</fullName>
    </recommendedName>
</protein>
<evidence type="ECO:0000313" key="3">
    <source>
        <dbReference type="Proteomes" id="UP000006591"/>
    </source>
</evidence>
<dbReference type="AlphaFoldDB" id="A0A0E0I3T2"/>
<feature type="domain" description="UspA" evidence="1">
    <location>
        <begin position="24"/>
        <end position="146"/>
    </location>
</feature>
<evidence type="ECO:0000313" key="2">
    <source>
        <dbReference type="EnsemblPlants" id="ONIVA07G21130.1"/>
    </source>
</evidence>
<dbReference type="Pfam" id="PF00582">
    <property type="entry name" value="Usp"/>
    <property type="match status" value="2"/>
</dbReference>
<dbReference type="Gene3D" id="3.40.50.620">
    <property type="entry name" value="HUPs"/>
    <property type="match status" value="2"/>
</dbReference>
<dbReference type="STRING" id="4536.A0A0E0I3T2"/>
<reference evidence="2" key="2">
    <citation type="submission" date="2018-04" db="EMBL/GenBank/DDBJ databases">
        <title>OnivRS2 (Oryza nivara Reference Sequence Version 2).</title>
        <authorList>
            <person name="Zhang J."/>
            <person name="Kudrna D."/>
            <person name="Lee S."/>
            <person name="Talag J."/>
            <person name="Rajasekar S."/>
            <person name="Welchert J."/>
            <person name="Hsing Y.-I."/>
            <person name="Wing R.A."/>
        </authorList>
    </citation>
    <scope>NUCLEOTIDE SEQUENCE [LARGE SCALE GENOMIC DNA]</scope>
    <source>
        <strain evidence="2">SL10</strain>
    </source>
</reference>
<dbReference type="eggNOG" id="ENOG502RXKR">
    <property type="taxonomic scope" value="Eukaryota"/>
</dbReference>
<keyword evidence="3" id="KW-1185">Reference proteome</keyword>
<dbReference type="InterPro" id="IPR014729">
    <property type="entry name" value="Rossmann-like_a/b/a_fold"/>
</dbReference>
<dbReference type="SUPFAM" id="SSF52402">
    <property type="entry name" value="Adenine nucleotide alpha hydrolases-like"/>
    <property type="match status" value="2"/>
</dbReference>
<dbReference type="PRINTS" id="PR01438">
    <property type="entry name" value="UNVRSLSTRESS"/>
</dbReference>
<dbReference type="PANTHER" id="PTHR46553">
    <property type="entry name" value="ADENINE NUCLEOTIDE ALPHA HYDROLASES-LIKE SUPERFAMILY PROTEIN"/>
    <property type="match status" value="1"/>
</dbReference>
<dbReference type="CDD" id="cd23659">
    <property type="entry name" value="USP_At3g01520-like"/>
    <property type="match status" value="2"/>
</dbReference>
<reference evidence="2" key="1">
    <citation type="submission" date="2015-04" db="UniProtKB">
        <authorList>
            <consortium name="EnsemblPlants"/>
        </authorList>
    </citation>
    <scope>IDENTIFICATION</scope>
    <source>
        <strain evidence="2">SL10</strain>
    </source>
</reference>